<dbReference type="InterPro" id="IPR012674">
    <property type="entry name" value="Calycin"/>
</dbReference>
<keyword evidence="1" id="KW-1133">Transmembrane helix</keyword>
<sequence length="227" mass="26733">MSRRLQLNNFVTASSKLRYNSTIMGCNISLFVLVWCCLLPEYMTVYGHQKFPRRYETRAFLTQRGYSYLVGTTGPVNLSDRCMRSYYLYVSGSEISHQLKYVEPESEEAETNAVDYYERHPKEIWLALFWHHNKKLLDVVVKGESKTLQETFHVVHANTKCLIIGSAYKAYRNKETKMNYDCTMWAKKEAVKRLPKDCEFIFLKYCNQPKIFLTALESECSDYYIYG</sequence>
<proteinExistence type="predicted"/>
<evidence type="ECO:0000256" key="1">
    <source>
        <dbReference type="SAM" id="Phobius"/>
    </source>
</evidence>
<name>A0A224YN81_9ACAR</name>
<keyword evidence="1" id="KW-0472">Membrane</keyword>
<accession>A0A224YN81</accession>
<dbReference type="Gene3D" id="2.40.128.20">
    <property type="match status" value="1"/>
</dbReference>
<dbReference type="EMBL" id="GFPF01004298">
    <property type="protein sequence ID" value="MAA15444.1"/>
    <property type="molecule type" value="Transcribed_RNA"/>
</dbReference>
<protein>
    <submittedName>
        <fullName evidence="2">Lipocalin</fullName>
    </submittedName>
</protein>
<dbReference type="AlphaFoldDB" id="A0A224YN81"/>
<feature type="transmembrane region" description="Helical" evidence="1">
    <location>
        <begin position="21"/>
        <end position="43"/>
    </location>
</feature>
<organism evidence="2">
    <name type="scientific">Rhipicephalus zambeziensis</name>
    <dbReference type="NCBI Taxonomy" id="60191"/>
    <lineage>
        <taxon>Eukaryota</taxon>
        <taxon>Metazoa</taxon>
        <taxon>Ecdysozoa</taxon>
        <taxon>Arthropoda</taxon>
        <taxon>Chelicerata</taxon>
        <taxon>Arachnida</taxon>
        <taxon>Acari</taxon>
        <taxon>Parasitiformes</taxon>
        <taxon>Ixodida</taxon>
        <taxon>Ixodoidea</taxon>
        <taxon>Ixodidae</taxon>
        <taxon>Rhipicephalinae</taxon>
        <taxon>Rhipicephalus</taxon>
        <taxon>Rhipicephalus</taxon>
    </lineage>
</organism>
<evidence type="ECO:0000313" key="2">
    <source>
        <dbReference type="EMBL" id="MAA15444.1"/>
    </source>
</evidence>
<keyword evidence="1" id="KW-0812">Transmembrane</keyword>
<reference evidence="2" key="1">
    <citation type="journal article" date="2017" name="Parasit. Vectors">
        <title>Sialotranscriptomics of Rhipicephalus zambeziensis reveals intricate expression profiles of secretory proteins and suggests tight temporal transcriptional regulation during blood-feeding.</title>
        <authorList>
            <person name="de Castro M.H."/>
            <person name="de Klerk D."/>
            <person name="Pienaar R."/>
            <person name="Rees D.J.G."/>
            <person name="Mans B.J."/>
        </authorList>
    </citation>
    <scope>NUCLEOTIDE SEQUENCE</scope>
    <source>
        <tissue evidence="2">Salivary glands</tissue>
    </source>
</reference>